<gene>
    <name evidence="1" type="ORF">HUG10_21255</name>
</gene>
<accession>A0A7D5KGV3</accession>
<keyword evidence="2" id="KW-1185">Reference proteome</keyword>
<name>A0A7D5KGV3_9EURY</name>
<dbReference type="KEGG" id="halg:HUG10_21255"/>
<dbReference type="GeneID" id="56031418"/>
<protein>
    <submittedName>
        <fullName evidence="1">Uncharacterized protein</fullName>
    </submittedName>
</protein>
<dbReference type="AlphaFoldDB" id="A0A7D5KGV3"/>
<geneLocation type="plasmid" evidence="1 2">
    <name>unnamed3</name>
</geneLocation>
<sequence>MSEWTATYDVELNRYTDADVTIWYQTTVEAPLECDDDVLHEMAVEKALEAEPNVPPSELELAFVERTAVESDEHRFEFTERVSYHVGEQDRLGLMFGVTEQDGEVRFLVLVDEVNGEHQEGDTVDEVPFDAICEIVEDDDE</sequence>
<evidence type="ECO:0000313" key="2">
    <source>
        <dbReference type="Proteomes" id="UP000509750"/>
    </source>
</evidence>
<reference evidence="1 2" key="1">
    <citation type="submission" date="2020-07" db="EMBL/GenBank/DDBJ databases">
        <title>Gai3-2, isolated from salt lake.</title>
        <authorList>
            <person name="Cui H."/>
            <person name="Shi X."/>
        </authorList>
    </citation>
    <scope>NUCLEOTIDE SEQUENCE [LARGE SCALE GENOMIC DNA]</scope>
    <source>
        <strain evidence="1 2">Gai3-2</strain>
        <plasmid evidence="1 2">unnamed3</plasmid>
    </source>
</reference>
<proteinExistence type="predicted"/>
<dbReference type="EMBL" id="CP058532">
    <property type="protein sequence ID" value="QLG30117.1"/>
    <property type="molecule type" value="Genomic_DNA"/>
</dbReference>
<organism evidence="1 2">
    <name type="scientific">Halorarum halophilum</name>
    <dbReference type="NCBI Taxonomy" id="2743090"/>
    <lineage>
        <taxon>Archaea</taxon>
        <taxon>Methanobacteriati</taxon>
        <taxon>Methanobacteriota</taxon>
        <taxon>Stenosarchaea group</taxon>
        <taxon>Halobacteria</taxon>
        <taxon>Halobacteriales</taxon>
        <taxon>Haloferacaceae</taxon>
        <taxon>Halorarum</taxon>
    </lineage>
</organism>
<keyword evidence="1" id="KW-0614">Plasmid</keyword>
<dbReference type="RefSeq" id="WP_179171691.1">
    <property type="nucleotide sequence ID" value="NZ_CP058532.1"/>
</dbReference>
<evidence type="ECO:0000313" key="1">
    <source>
        <dbReference type="EMBL" id="QLG30117.1"/>
    </source>
</evidence>
<dbReference type="Proteomes" id="UP000509750">
    <property type="component" value="Plasmid unnamed3"/>
</dbReference>